<evidence type="ECO:0000256" key="1">
    <source>
        <dbReference type="ARBA" id="ARBA00022448"/>
    </source>
</evidence>
<dbReference type="Pfam" id="PF00085">
    <property type="entry name" value="Thioredoxin"/>
    <property type="match status" value="1"/>
</dbReference>
<dbReference type="AlphaFoldDB" id="A0A239C9P4"/>
<dbReference type="Gene3D" id="2.30.30.380">
    <property type="entry name" value="Zn-finger domain of Sec23/24"/>
    <property type="match status" value="1"/>
</dbReference>
<keyword evidence="2" id="KW-0249">Electron transport</keyword>
<dbReference type="GO" id="GO:0005829">
    <property type="term" value="C:cytosol"/>
    <property type="evidence" value="ECO:0007669"/>
    <property type="project" value="TreeGrafter"/>
</dbReference>
<keyword evidence="1" id="KW-0813">Transport</keyword>
<dbReference type="Proteomes" id="UP000198426">
    <property type="component" value="Unassembled WGS sequence"/>
</dbReference>
<keyword evidence="4" id="KW-0676">Redox-active center</keyword>
<evidence type="ECO:0000256" key="3">
    <source>
        <dbReference type="ARBA" id="ARBA00023157"/>
    </source>
</evidence>
<organism evidence="6 7">
    <name type="scientific">Tropicimonas sediminicola</name>
    <dbReference type="NCBI Taxonomy" id="1031541"/>
    <lineage>
        <taxon>Bacteria</taxon>
        <taxon>Pseudomonadati</taxon>
        <taxon>Pseudomonadota</taxon>
        <taxon>Alphaproteobacteria</taxon>
        <taxon>Rhodobacterales</taxon>
        <taxon>Roseobacteraceae</taxon>
        <taxon>Tropicimonas</taxon>
    </lineage>
</organism>
<dbReference type="NCBIfam" id="NF008229">
    <property type="entry name" value="PRK10996.1"/>
    <property type="match status" value="1"/>
</dbReference>
<evidence type="ECO:0000313" key="6">
    <source>
        <dbReference type="EMBL" id="SNS16164.1"/>
    </source>
</evidence>
<dbReference type="GO" id="GO:0045454">
    <property type="term" value="P:cell redox homeostasis"/>
    <property type="evidence" value="ECO:0007669"/>
    <property type="project" value="TreeGrafter"/>
</dbReference>
<proteinExistence type="predicted"/>
<evidence type="ECO:0000259" key="5">
    <source>
        <dbReference type="PROSITE" id="PS51352"/>
    </source>
</evidence>
<dbReference type="InterPro" id="IPR049299">
    <property type="entry name" value="Thio2_N"/>
</dbReference>
<name>A0A239C9P4_9RHOB</name>
<dbReference type="Gene3D" id="3.40.30.10">
    <property type="entry name" value="Glutaredoxin"/>
    <property type="match status" value="1"/>
</dbReference>
<dbReference type="PROSITE" id="PS00194">
    <property type="entry name" value="THIOREDOXIN_1"/>
    <property type="match status" value="1"/>
</dbReference>
<protein>
    <submittedName>
        <fullName evidence="6">Thioredoxin</fullName>
    </submittedName>
</protein>
<dbReference type="InterPro" id="IPR013766">
    <property type="entry name" value="Thioredoxin_domain"/>
</dbReference>
<dbReference type="RefSeq" id="WP_089230631.1">
    <property type="nucleotide sequence ID" value="NZ_FZOY01000001.1"/>
</dbReference>
<evidence type="ECO:0000313" key="7">
    <source>
        <dbReference type="Proteomes" id="UP000198426"/>
    </source>
</evidence>
<dbReference type="PRINTS" id="PR00421">
    <property type="entry name" value="THIOREDOXIN"/>
</dbReference>
<dbReference type="InterPro" id="IPR017937">
    <property type="entry name" value="Thioredoxin_CS"/>
</dbReference>
<gene>
    <name evidence="6" type="ORF">SAMN05421757_101135</name>
</gene>
<reference evidence="6 7" key="1">
    <citation type="submission" date="2017-06" db="EMBL/GenBank/DDBJ databases">
        <authorList>
            <person name="Kim H.J."/>
            <person name="Triplett B.A."/>
        </authorList>
    </citation>
    <scope>NUCLEOTIDE SEQUENCE [LARGE SCALE GENOMIC DNA]</scope>
    <source>
        <strain evidence="6 7">DSM 29339</strain>
    </source>
</reference>
<sequence length="148" mass="16082">MSGSLKLTCHACGVTNRIPADRLDAGPKCGTCGARLTDGKVHEMTFREAEKASKVDDLPLLVDFWAPWCGPCRAMAPEFAKAAQSLRGKARLVKVDTQANPDATVRYNIRGIPQLILFHRGREVARLSGARPAGQIEAFLREIVTLPA</sequence>
<dbReference type="SUPFAM" id="SSF52833">
    <property type="entry name" value="Thioredoxin-like"/>
    <property type="match status" value="1"/>
</dbReference>
<feature type="domain" description="Thioredoxin" evidence="5">
    <location>
        <begin position="23"/>
        <end position="145"/>
    </location>
</feature>
<dbReference type="PROSITE" id="PS51352">
    <property type="entry name" value="THIOREDOXIN_2"/>
    <property type="match status" value="1"/>
</dbReference>
<dbReference type="GO" id="GO:0015035">
    <property type="term" value="F:protein-disulfide reductase activity"/>
    <property type="evidence" value="ECO:0007669"/>
    <property type="project" value="TreeGrafter"/>
</dbReference>
<dbReference type="Pfam" id="PF21352">
    <property type="entry name" value="Zn_ribbon_Thio2"/>
    <property type="match status" value="1"/>
</dbReference>
<dbReference type="InterPro" id="IPR036249">
    <property type="entry name" value="Thioredoxin-like_sf"/>
</dbReference>
<accession>A0A239C9P4</accession>
<keyword evidence="7" id="KW-1185">Reference proteome</keyword>
<dbReference type="OrthoDB" id="9790390at2"/>
<dbReference type="CDD" id="cd02947">
    <property type="entry name" value="TRX_family"/>
    <property type="match status" value="1"/>
</dbReference>
<dbReference type="PANTHER" id="PTHR45663:SF11">
    <property type="entry name" value="GEO12009P1"/>
    <property type="match status" value="1"/>
</dbReference>
<keyword evidence="3" id="KW-1015">Disulfide bond</keyword>
<dbReference type="EMBL" id="FZOY01000001">
    <property type="protein sequence ID" value="SNS16164.1"/>
    <property type="molecule type" value="Genomic_DNA"/>
</dbReference>
<evidence type="ECO:0000256" key="4">
    <source>
        <dbReference type="ARBA" id="ARBA00023284"/>
    </source>
</evidence>
<dbReference type="PANTHER" id="PTHR45663">
    <property type="entry name" value="GEO12009P1"/>
    <property type="match status" value="1"/>
</dbReference>
<evidence type="ECO:0000256" key="2">
    <source>
        <dbReference type="ARBA" id="ARBA00022982"/>
    </source>
</evidence>